<name>A0A0E0PU27_ORYRU</name>
<dbReference type="EnsemblPlants" id="ORUFI06G04690.1">
    <property type="protein sequence ID" value="ORUFI06G04690.1"/>
    <property type="gene ID" value="ORUFI06G04690"/>
</dbReference>
<evidence type="ECO:0000256" key="1">
    <source>
        <dbReference type="SAM" id="MobiDB-lite"/>
    </source>
</evidence>
<evidence type="ECO:0000313" key="2">
    <source>
        <dbReference type="EnsemblPlants" id="ORUFI06G04690.1"/>
    </source>
</evidence>
<keyword evidence="3" id="KW-1185">Reference proteome</keyword>
<protein>
    <submittedName>
        <fullName evidence="2">Uncharacterized protein</fullName>
    </submittedName>
</protein>
<dbReference type="OMA" id="RERINEP"/>
<reference evidence="3" key="1">
    <citation type="submission" date="2013-06" db="EMBL/GenBank/DDBJ databases">
        <authorList>
            <person name="Zhao Q."/>
        </authorList>
    </citation>
    <scope>NUCLEOTIDE SEQUENCE</scope>
    <source>
        <strain evidence="3">cv. W1943</strain>
    </source>
</reference>
<dbReference type="AlphaFoldDB" id="A0A0E0PU27"/>
<proteinExistence type="predicted"/>
<dbReference type="Proteomes" id="UP000008022">
    <property type="component" value="Unassembled WGS sequence"/>
</dbReference>
<reference evidence="2" key="2">
    <citation type="submission" date="2015-06" db="UniProtKB">
        <authorList>
            <consortium name="EnsemblPlants"/>
        </authorList>
    </citation>
    <scope>IDENTIFICATION</scope>
</reference>
<evidence type="ECO:0000313" key="3">
    <source>
        <dbReference type="Proteomes" id="UP000008022"/>
    </source>
</evidence>
<dbReference type="Gramene" id="ORUFI06G04690.1">
    <property type="protein sequence ID" value="ORUFI06G04690.1"/>
    <property type="gene ID" value="ORUFI06G04690"/>
</dbReference>
<feature type="region of interest" description="Disordered" evidence="1">
    <location>
        <begin position="46"/>
        <end position="96"/>
    </location>
</feature>
<dbReference type="HOGENOM" id="CLU_135292_0_0_1"/>
<organism evidence="2 3">
    <name type="scientific">Oryza rufipogon</name>
    <name type="common">Brownbeard rice</name>
    <name type="synonym">Asian wild rice</name>
    <dbReference type="NCBI Taxonomy" id="4529"/>
    <lineage>
        <taxon>Eukaryota</taxon>
        <taxon>Viridiplantae</taxon>
        <taxon>Streptophyta</taxon>
        <taxon>Embryophyta</taxon>
        <taxon>Tracheophyta</taxon>
        <taxon>Spermatophyta</taxon>
        <taxon>Magnoliopsida</taxon>
        <taxon>Liliopsida</taxon>
        <taxon>Poales</taxon>
        <taxon>Poaceae</taxon>
        <taxon>BOP clade</taxon>
        <taxon>Oryzoideae</taxon>
        <taxon>Oryzeae</taxon>
        <taxon>Oryzinae</taxon>
        <taxon>Oryza</taxon>
    </lineage>
</organism>
<sequence length="168" mass="18003">MAKNADRCILRKRGKLYKCSALEHRLYNKKQITKSVISLKLALQQHSTSSSSPFSRPRERINEPSPGCSISPPHLSLHNAQYPPPPPPSPSASAVQLSTKGVVAEVVVAQLGDRRTGAAAQEVDVEPGLAPVRRGGGQERLDGVDVDLVAFSSRAACRSLSCGRRGGR</sequence>
<accession>A0A0E0PU27</accession>